<dbReference type="OrthoDB" id="2013972at2759"/>
<accession>A0A165K755</accession>
<dbReference type="InterPro" id="IPR041698">
    <property type="entry name" value="Methyltransf_25"/>
</dbReference>
<proteinExistence type="predicted"/>
<dbReference type="SUPFAM" id="SSF53335">
    <property type="entry name" value="S-adenosyl-L-methionine-dependent methyltransferases"/>
    <property type="match status" value="1"/>
</dbReference>
<dbReference type="EMBL" id="KV425950">
    <property type="protein sequence ID" value="KZV95901.1"/>
    <property type="molecule type" value="Genomic_DNA"/>
</dbReference>
<dbReference type="Proteomes" id="UP000077266">
    <property type="component" value="Unassembled WGS sequence"/>
</dbReference>
<keyword evidence="2" id="KW-0489">Methyltransferase</keyword>
<keyword evidence="3" id="KW-1185">Reference proteome</keyword>
<dbReference type="STRING" id="1314781.A0A165K755"/>
<dbReference type="PANTHER" id="PTHR43591">
    <property type="entry name" value="METHYLTRANSFERASE"/>
    <property type="match status" value="1"/>
</dbReference>
<evidence type="ECO:0000259" key="1">
    <source>
        <dbReference type="Pfam" id="PF13649"/>
    </source>
</evidence>
<dbReference type="CDD" id="cd02440">
    <property type="entry name" value="AdoMet_MTases"/>
    <property type="match status" value="1"/>
</dbReference>
<dbReference type="InterPro" id="IPR029063">
    <property type="entry name" value="SAM-dependent_MTases_sf"/>
</dbReference>
<dbReference type="GO" id="GO:0008168">
    <property type="term" value="F:methyltransferase activity"/>
    <property type="evidence" value="ECO:0007669"/>
    <property type="project" value="UniProtKB-KW"/>
</dbReference>
<sequence length="339" mass="37642">MPALAQPRATAVVSPDTLREVHGRKFSNLNKTYMLPADDKEFDRLNIQHIMLRVLLGGLLPVPDEVVRGLLAHENAAVLDVGSGSGHWPVDIAQQFPHVRVVGFDLVPARPAATPSNCTFVQGDAHKDLAPFAGQFDIVHCRAMAHSSLDFSHIVREMTRCLRPGGLFVLCGGDLGLCNVRKQRASPAESSFVRLLQQVRAVDETRGVRARSQDFPALIVSAGGREMLEPEYRAYHCPIGWPGLPEDGLGENGELLGTLMLRNAKASKTWRIHLQCSVLMKVWTQTFVPSWTPLLVSQGHPRASVDEWVRRAEDELRGPSKMMYTKWHYSWAFKDGKTG</sequence>
<protein>
    <submittedName>
        <fullName evidence="2">S-adenosyl-L-methionine-dependent methyltransferase</fullName>
    </submittedName>
</protein>
<evidence type="ECO:0000313" key="2">
    <source>
        <dbReference type="EMBL" id="KZV95901.1"/>
    </source>
</evidence>
<evidence type="ECO:0000313" key="3">
    <source>
        <dbReference type="Proteomes" id="UP000077266"/>
    </source>
</evidence>
<dbReference type="GO" id="GO:0032259">
    <property type="term" value="P:methylation"/>
    <property type="evidence" value="ECO:0007669"/>
    <property type="project" value="UniProtKB-KW"/>
</dbReference>
<name>A0A165K755_EXIGL</name>
<reference evidence="2 3" key="1">
    <citation type="journal article" date="2016" name="Mol. Biol. Evol.">
        <title>Comparative Genomics of Early-Diverging Mushroom-Forming Fungi Provides Insights into the Origins of Lignocellulose Decay Capabilities.</title>
        <authorList>
            <person name="Nagy L.G."/>
            <person name="Riley R."/>
            <person name="Tritt A."/>
            <person name="Adam C."/>
            <person name="Daum C."/>
            <person name="Floudas D."/>
            <person name="Sun H."/>
            <person name="Yadav J.S."/>
            <person name="Pangilinan J."/>
            <person name="Larsson K.H."/>
            <person name="Matsuura K."/>
            <person name="Barry K."/>
            <person name="Labutti K."/>
            <person name="Kuo R."/>
            <person name="Ohm R.A."/>
            <person name="Bhattacharya S.S."/>
            <person name="Shirouzu T."/>
            <person name="Yoshinaga Y."/>
            <person name="Martin F.M."/>
            <person name="Grigoriev I.V."/>
            <person name="Hibbett D.S."/>
        </authorList>
    </citation>
    <scope>NUCLEOTIDE SEQUENCE [LARGE SCALE GENOMIC DNA]</scope>
    <source>
        <strain evidence="2 3">HHB12029</strain>
    </source>
</reference>
<dbReference type="PANTHER" id="PTHR43591:SF24">
    <property type="entry name" value="2-METHOXY-6-POLYPRENYL-1,4-BENZOQUINOL METHYLASE, MITOCHONDRIAL"/>
    <property type="match status" value="1"/>
</dbReference>
<dbReference type="Pfam" id="PF13649">
    <property type="entry name" value="Methyltransf_25"/>
    <property type="match status" value="1"/>
</dbReference>
<dbReference type="InParanoid" id="A0A165K755"/>
<organism evidence="2 3">
    <name type="scientific">Exidia glandulosa HHB12029</name>
    <dbReference type="NCBI Taxonomy" id="1314781"/>
    <lineage>
        <taxon>Eukaryota</taxon>
        <taxon>Fungi</taxon>
        <taxon>Dikarya</taxon>
        <taxon>Basidiomycota</taxon>
        <taxon>Agaricomycotina</taxon>
        <taxon>Agaricomycetes</taxon>
        <taxon>Auriculariales</taxon>
        <taxon>Exidiaceae</taxon>
        <taxon>Exidia</taxon>
    </lineage>
</organism>
<dbReference type="AlphaFoldDB" id="A0A165K755"/>
<gene>
    <name evidence="2" type="ORF">EXIGLDRAFT_834055</name>
</gene>
<feature type="domain" description="Methyltransferase" evidence="1">
    <location>
        <begin position="78"/>
        <end position="166"/>
    </location>
</feature>
<keyword evidence="2" id="KW-0808">Transferase</keyword>
<dbReference type="Gene3D" id="3.40.50.150">
    <property type="entry name" value="Vaccinia Virus protein VP39"/>
    <property type="match status" value="1"/>
</dbReference>